<dbReference type="PANTHER" id="PTHR12992">
    <property type="entry name" value="NUDIX HYDROLASE"/>
    <property type="match status" value="1"/>
</dbReference>
<evidence type="ECO:0000256" key="2">
    <source>
        <dbReference type="SAM" id="Phobius"/>
    </source>
</evidence>
<dbReference type="OMA" id="CEERRIG"/>
<comment type="caution">
    <text evidence="4">The sequence shown here is derived from an EMBL/GenBank/DDBJ whole genome shotgun (WGS) entry which is preliminary data.</text>
</comment>
<proteinExistence type="predicted"/>
<dbReference type="STRING" id="764103.G7E9Q8"/>
<dbReference type="RefSeq" id="XP_014568611.1">
    <property type="nucleotide sequence ID" value="XM_014713125.1"/>
</dbReference>
<reference evidence="4 5" key="2">
    <citation type="journal article" date="2012" name="Open Biol.">
        <title>Characteristics of nucleosomes and linker DNA regions on the genome of the basidiomycete Mixia osmundae revealed by mono- and dinucleosome mapping.</title>
        <authorList>
            <person name="Nishida H."/>
            <person name="Kondo S."/>
            <person name="Matsumoto T."/>
            <person name="Suzuki Y."/>
            <person name="Yoshikawa H."/>
            <person name="Taylor T.D."/>
            <person name="Sugiyama J."/>
        </authorList>
    </citation>
    <scope>NUCLEOTIDE SEQUENCE [LARGE SCALE GENOMIC DNA]</scope>
    <source>
        <strain evidence="5">CBS 9802 / IAM 14324 / JCM 22182 / KY 12970</strain>
    </source>
</reference>
<feature type="compositionally biased region" description="Low complexity" evidence="1">
    <location>
        <begin position="123"/>
        <end position="134"/>
    </location>
</feature>
<dbReference type="OrthoDB" id="70823at2759"/>
<feature type="transmembrane region" description="Helical" evidence="2">
    <location>
        <begin position="475"/>
        <end position="499"/>
    </location>
</feature>
<reference evidence="4 5" key="1">
    <citation type="journal article" date="2011" name="J. Gen. Appl. Microbiol.">
        <title>Draft genome sequencing of the enigmatic basidiomycete Mixia osmundae.</title>
        <authorList>
            <person name="Nishida H."/>
            <person name="Nagatsuka Y."/>
            <person name="Sugiyama J."/>
        </authorList>
    </citation>
    <scope>NUCLEOTIDE SEQUENCE [LARGE SCALE GENOMIC DNA]</scope>
    <source>
        <strain evidence="5">CBS 9802 / IAM 14324 / JCM 22182 / KY 12970</strain>
    </source>
</reference>
<feature type="region of interest" description="Disordered" evidence="1">
    <location>
        <begin position="25"/>
        <end position="76"/>
    </location>
</feature>
<keyword evidence="2" id="KW-0472">Membrane</keyword>
<dbReference type="AlphaFoldDB" id="G7E9Q8"/>
<dbReference type="InterPro" id="IPR045121">
    <property type="entry name" value="CoAse"/>
</dbReference>
<dbReference type="EMBL" id="BABT02000220">
    <property type="protein sequence ID" value="GAA99377.1"/>
    <property type="molecule type" value="Genomic_DNA"/>
</dbReference>
<protein>
    <recommendedName>
        <fullName evidence="3">Nudix hydrolase domain-containing protein</fullName>
    </recommendedName>
</protein>
<keyword evidence="5" id="KW-1185">Reference proteome</keyword>
<dbReference type="PANTHER" id="PTHR12992:SF44">
    <property type="entry name" value="NUDIX HYDROLASE DOMAIN-CONTAINING PROTEIN"/>
    <property type="match status" value="1"/>
</dbReference>
<dbReference type="Pfam" id="PF00293">
    <property type="entry name" value="NUDIX"/>
    <property type="match status" value="1"/>
</dbReference>
<dbReference type="InterPro" id="IPR000086">
    <property type="entry name" value="NUDIX_hydrolase_dom"/>
</dbReference>
<feature type="domain" description="Nudix hydrolase" evidence="3">
    <location>
        <begin position="165"/>
        <end position="311"/>
    </location>
</feature>
<feature type="compositionally biased region" description="Polar residues" evidence="1">
    <location>
        <begin position="142"/>
        <end position="157"/>
    </location>
</feature>
<keyword evidence="2" id="KW-0812">Transmembrane</keyword>
<keyword evidence="2" id="KW-1133">Transmembrane helix</keyword>
<dbReference type="InParanoid" id="G7E9Q8"/>
<evidence type="ECO:0000259" key="3">
    <source>
        <dbReference type="PROSITE" id="PS51462"/>
    </source>
</evidence>
<dbReference type="eggNOG" id="KOG3069">
    <property type="taxonomic scope" value="Eukaryota"/>
</dbReference>
<evidence type="ECO:0000313" key="4">
    <source>
        <dbReference type="EMBL" id="GAA99377.1"/>
    </source>
</evidence>
<name>G7E9Q8_MIXOS</name>
<dbReference type="CDD" id="cd03426">
    <property type="entry name" value="NUDIX_CoAse_Nudt7"/>
    <property type="match status" value="1"/>
</dbReference>
<feature type="compositionally biased region" description="Polar residues" evidence="1">
    <location>
        <begin position="27"/>
        <end position="60"/>
    </location>
</feature>
<sequence length="511" mass="56279">MSSTVLVQRLHTALRRIHETEAKLIASSESAQTASHGTPRTSRSASQSELGPIPGSSTGIDTPARDLPVPIQSSTRSRQASVAIVLRIRPANDILSQGLSSTPSASSSASDAATSPQDDRAGISRSGNSSSSLIRIEDHTRPLTSATLESEASTRQASANDEMLQRLDAFFAQEWVKTGTPEILYIKRASRASDKWSGHVAFPGGRREPDDEGALYTALRESWEEVGIDLAEREVLSVGQLDDREITTSLGKRLLMILSPFVFLHTSPDRPVPDLQPSEVASAHWIPLSLLHLPQVRWSDVKIDVSKRMAPRSTLIRWALKGLVGNMYFRCILLPNDPVAIGQISPDDELGARRPELRLWGLTLGMTLDVISHMTDRPIEALETSPATYPLNPALPSVSQSNAGRKSSQIAPPVSSIFPRFTFWDINFWIYVLGWRYRRLVDQWHAREALSGAADRRTNWAGLALGSYYSALRKALIVAILIRATVVTSLTSAGAYWLVKRWRARQKMIAL</sequence>
<evidence type="ECO:0000256" key="1">
    <source>
        <dbReference type="SAM" id="MobiDB-lite"/>
    </source>
</evidence>
<dbReference type="InterPro" id="IPR015797">
    <property type="entry name" value="NUDIX_hydrolase-like_dom_sf"/>
</dbReference>
<dbReference type="Proteomes" id="UP000009131">
    <property type="component" value="Unassembled WGS sequence"/>
</dbReference>
<feature type="region of interest" description="Disordered" evidence="1">
    <location>
        <begin position="97"/>
        <end position="157"/>
    </location>
</feature>
<organism evidence="4 5">
    <name type="scientific">Mixia osmundae (strain CBS 9802 / IAM 14324 / JCM 22182 / KY 12970)</name>
    <dbReference type="NCBI Taxonomy" id="764103"/>
    <lineage>
        <taxon>Eukaryota</taxon>
        <taxon>Fungi</taxon>
        <taxon>Dikarya</taxon>
        <taxon>Basidiomycota</taxon>
        <taxon>Pucciniomycotina</taxon>
        <taxon>Mixiomycetes</taxon>
        <taxon>Mixiales</taxon>
        <taxon>Mixiaceae</taxon>
        <taxon>Mixia</taxon>
    </lineage>
</organism>
<dbReference type="GO" id="GO:0010945">
    <property type="term" value="F:coenzyme A diphosphatase activity"/>
    <property type="evidence" value="ECO:0007669"/>
    <property type="project" value="InterPro"/>
</dbReference>
<feature type="compositionally biased region" description="Low complexity" evidence="1">
    <location>
        <begin position="97"/>
        <end position="116"/>
    </location>
</feature>
<evidence type="ECO:0000313" key="5">
    <source>
        <dbReference type="Proteomes" id="UP000009131"/>
    </source>
</evidence>
<dbReference type="SUPFAM" id="SSF55811">
    <property type="entry name" value="Nudix"/>
    <property type="match status" value="1"/>
</dbReference>
<gene>
    <name evidence="4" type="primary">Mo06073</name>
    <name evidence="4" type="ORF">E5Q_06073</name>
</gene>
<dbReference type="HOGENOM" id="CLU_034764_1_0_1"/>
<accession>G7E9Q8</accession>
<dbReference type="Gene3D" id="3.90.79.10">
    <property type="entry name" value="Nucleoside Triphosphate Pyrophosphohydrolase"/>
    <property type="match status" value="1"/>
</dbReference>
<dbReference type="PROSITE" id="PS51462">
    <property type="entry name" value="NUDIX"/>
    <property type="match status" value="1"/>
</dbReference>